<name>A0AAV4Y6Q5_CAEEX</name>
<gene>
    <name evidence="1" type="ORF">CEXT_438211</name>
</gene>
<accession>A0AAV4Y6Q5</accession>
<dbReference type="Proteomes" id="UP001054945">
    <property type="component" value="Unassembled WGS sequence"/>
</dbReference>
<comment type="caution">
    <text evidence="1">The sequence shown here is derived from an EMBL/GenBank/DDBJ whole genome shotgun (WGS) entry which is preliminary data.</text>
</comment>
<sequence>MEMSSKMDLNISQCALSNTESYSPHSSRIDTAVTCVGHELVLTIVANITCKASSASSQRLSERMLRVFDQEAPAGNIIFRLPINFSWLQPVPCTGHNR</sequence>
<reference evidence="1 2" key="1">
    <citation type="submission" date="2021-06" db="EMBL/GenBank/DDBJ databases">
        <title>Caerostris extrusa draft genome.</title>
        <authorList>
            <person name="Kono N."/>
            <person name="Arakawa K."/>
        </authorList>
    </citation>
    <scope>NUCLEOTIDE SEQUENCE [LARGE SCALE GENOMIC DNA]</scope>
</reference>
<keyword evidence="2" id="KW-1185">Reference proteome</keyword>
<organism evidence="1 2">
    <name type="scientific">Caerostris extrusa</name>
    <name type="common">Bark spider</name>
    <name type="synonym">Caerostris bankana</name>
    <dbReference type="NCBI Taxonomy" id="172846"/>
    <lineage>
        <taxon>Eukaryota</taxon>
        <taxon>Metazoa</taxon>
        <taxon>Ecdysozoa</taxon>
        <taxon>Arthropoda</taxon>
        <taxon>Chelicerata</taxon>
        <taxon>Arachnida</taxon>
        <taxon>Araneae</taxon>
        <taxon>Araneomorphae</taxon>
        <taxon>Entelegynae</taxon>
        <taxon>Araneoidea</taxon>
        <taxon>Araneidae</taxon>
        <taxon>Caerostris</taxon>
    </lineage>
</organism>
<dbReference type="AlphaFoldDB" id="A0AAV4Y6Q5"/>
<evidence type="ECO:0000313" key="2">
    <source>
        <dbReference type="Proteomes" id="UP001054945"/>
    </source>
</evidence>
<proteinExistence type="predicted"/>
<protein>
    <submittedName>
        <fullName evidence="1">Uncharacterized protein</fullName>
    </submittedName>
</protein>
<dbReference type="EMBL" id="BPLR01018893">
    <property type="protein sequence ID" value="GIZ03028.1"/>
    <property type="molecule type" value="Genomic_DNA"/>
</dbReference>
<evidence type="ECO:0000313" key="1">
    <source>
        <dbReference type="EMBL" id="GIZ03028.1"/>
    </source>
</evidence>